<protein>
    <recommendedName>
        <fullName evidence="2">RapA2 cadherin-like domain-containing protein</fullName>
    </recommendedName>
</protein>
<accession>A0A127JV90</accession>
<feature type="domain" description="RapA2 cadherin-like" evidence="2">
    <location>
        <begin position="768"/>
        <end position="840"/>
    </location>
</feature>
<dbReference type="PANTHER" id="PTHR14139:SF2">
    <property type="entry name" value="CALSYNTENIN-1"/>
    <property type="match status" value="1"/>
</dbReference>
<dbReference type="SUPFAM" id="SSF51120">
    <property type="entry name" value="beta-Roll"/>
    <property type="match status" value="1"/>
</dbReference>
<dbReference type="InterPro" id="IPR013783">
    <property type="entry name" value="Ig-like_fold"/>
</dbReference>
<feature type="domain" description="RapA2 cadherin-like" evidence="2">
    <location>
        <begin position="554"/>
        <end position="626"/>
    </location>
</feature>
<proteinExistence type="predicted"/>
<feature type="domain" description="RapA2 cadherin-like" evidence="2">
    <location>
        <begin position="875"/>
        <end position="947"/>
    </location>
</feature>
<name>A0A127JV90_9BURK</name>
<evidence type="ECO:0000313" key="4">
    <source>
        <dbReference type="Proteomes" id="UP000070433"/>
    </source>
</evidence>
<dbReference type="GO" id="GO:0005509">
    <property type="term" value="F:calcium ion binding"/>
    <property type="evidence" value="ECO:0007669"/>
    <property type="project" value="InterPro"/>
</dbReference>
<dbReference type="Gene3D" id="2.60.40.10">
    <property type="entry name" value="Immunoglobulins"/>
    <property type="match status" value="11"/>
</dbReference>
<feature type="domain" description="RapA2 cadherin-like" evidence="2">
    <location>
        <begin position="125"/>
        <end position="199"/>
    </location>
</feature>
<dbReference type="InterPro" id="IPR001343">
    <property type="entry name" value="Hemolysn_Ca-bd"/>
</dbReference>
<dbReference type="Gene3D" id="2.150.10.10">
    <property type="entry name" value="Serralysin-like metalloprotease, C-terminal"/>
    <property type="match status" value="1"/>
</dbReference>
<evidence type="ECO:0000256" key="1">
    <source>
        <dbReference type="SAM" id="MobiDB-lite"/>
    </source>
</evidence>
<dbReference type="Pfam" id="PF00353">
    <property type="entry name" value="HemolysinCabind"/>
    <property type="match status" value="2"/>
</dbReference>
<keyword evidence="4" id="KW-1185">Reference proteome</keyword>
<dbReference type="InterPro" id="IPR011049">
    <property type="entry name" value="Serralysin-like_metalloprot_C"/>
</dbReference>
<dbReference type="PATRIC" id="fig|94132.3.peg.2940"/>
<dbReference type="NCBIfam" id="TIGR01965">
    <property type="entry name" value="VCBS_repeat"/>
    <property type="match status" value="12"/>
</dbReference>
<feature type="domain" description="RapA2 cadherin-like" evidence="2">
    <location>
        <begin position="1089"/>
        <end position="1165"/>
    </location>
</feature>
<dbReference type="PANTHER" id="PTHR14139">
    <property type="entry name" value="CALSYNTENIN"/>
    <property type="match status" value="1"/>
</dbReference>
<dbReference type="EMBL" id="CP010951">
    <property type="protein sequence ID" value="AMO23851.1"/>
    <property type="molecule type" value="Genomic_DNA"/>
</dbReference>
<feature type="domain" description="RapA2 cadherin-like" evidence="2">
    <location>
        <begin position="982"/>
        <end position="1054"/>
    </location>
</feature>
<feature type="domain" description="RapA2 cadherin-like" evidence="2">
    <location>
        <begin position="1199"/>
        <end position="1275"/>
    </location>
</feature>
<dbReference type="InterPro" id="IPR040853">
    <property type="entry name" value="RapA2_cadherin-like"/>
</dbReference>
<gene>
    <name evidence="3" type="ORF">UC35_14440</name>
</gene>
<feature type="domain" description="RapA2 cadherin-like" evidence="2">
    <location>
        <begin position="340"/>
        <end position="412"/>
    </location>
</feature>
<evidence type="ECO:0000259" key="2">
    <source>
        <dbReference type="Pfam" id="PF17803"/>
    </source>
</evidence>
<feature type="region of interest" description="Disordered" evidence="1">
    <location>
        <begin position="1"/>
        <end position="24"/>
    </location>
</feature>
<organism evidence="3 4">
    <name type="scientific">Ramlibacter tataouinensis</name>
    <dbReference type="NCBI Taxonomy" id="94132"/>
    <lineage>
        <taxon>Bacteria</taxon>
        <taxon>Pseudomonadati</taxon>
        <taxon>Pseudomonadota</taxon>
        <taxon>Betaproteobacteria</taxon>
        <taxon>Burkholderiales</taxon>
        <taxon>Comamonadaceae</taxon>
        <taxon>Ramlibacter</taxon>
    </lineage>
</organism>
<reference evidence="3 4" key="1">
    <citation type="journal article" date="2014" name="Int. J. Syst. Evol. Microbiol.">
        <title>Ramlibacter solisilvae sp. nov., isolated from forest soil, and emended description of the genus Ramlibacter.</title>
        <authorList>
            <person name="Lee H.J."/>
            <person name="Lee S.H."/>
            <person name="Lee S.S."/>
            <person name="Lee J.S."/>
            <person name="Kim Y."/>
            <person name="Kim S.C."/>
            <person name="Jeon C.O."/>
        </authorList>
    </citation>
    <scope>NUCLEOTIDE SEQUENCE [LARGE SCALE GENOMIC DNA]</scope>
    <source>
        <strain evidence="3 4">5-10</strain>
    </source>
</reference>
<dbReference type="Pfam" id="PF17803">
    <property type="entry name" value="Cadherin_4"/>
    <property type="match status" value="11"/>
</dbReference>
<feature type="domain" description="RapA2 cadherin-like" evidence="2">
    <location>
        <begin position="232"/>
        <end position="307"/>
    </location>
</feature>
<dbReference type="Proteomes" id="UP000070433">
    <property type="component" value="Chromosome"/>
</dbReference>
<feature type="domain" description="RapA2 cadherin-like" evidence="2">
    <location>
        <begin position="447"/>
        <end position="519"/>
    </location>
</feature>
<sequence>MAVNQAPIIPSVPSPTSPPNAFDGAVTEDAAATLTVTGTIRFDDQNNGDTHVASTAVVSNSLGGSLTASVTTPDPNGANAGVVTWSYNLPNSNTAVQSLAAGQQVTETFNVTITDNGGLSVTQLVTITITGTNDVPVIGGVSTGDVTEDAAVDGLGNLNASGALTITDADQGGSSFIAQASTAGTYGTFTLAANGAWTYVASNAQAAIQQVGAGQAITDSFVAQAADGTAKTVTVTIHGVDDAPQAFPDTASATEDGPAATGNVLTNDFDDTGDTKTVTALTGGSVGVAKAGTYGSLTLNADGSFSYVADNANALALEQTATDSFTYTMQDGGGVPSTSTLTVTITGANDTPVASGTYTHTVTDTAAGDTYAPITGTLSASDVDSGDSLTWSGSAAGVYGALTVNADGSYSYAVNAAAVNALASGSNPSDSFTATVTDSNGATATRTITINLTGANDTPVASGTYTHTVTDTAAGDAYAPITGTLSASDVDSGDSLTWSGSAAGVYGALTVNADGSYSYAVNAAAVNALASGSNPSDSFTATVTDSHGATATRTITINLTGANDTPVASGTYTHTVTDTAAGDTYAPITGTLSASDVDSGDSLTWSGSAAGVYGALTVNADGSYSYAVNAAAVNALASGSNPSDSFTATVTDSHGATATRTITINLTGANDTPVASGTYTHTVTDTAAGDAYAPITGTLSASDVDSGDSLTWSGSAAGVYGALTVNADGSYSYAVNAAAVNALASGSNPSDSFTATVTDSHGATATRTITINLTGANDTPVASGTYTHTVTDTAAGDAYAPITGTLSASDVDSGDSLTWSGSAAGVYGALTVNADGSYSYAVNAAAVNALASGSNPSDSFTATVTDSHGATATRTITINLTGANDTPVASGTYTHTVTDTAAGDAYAPITGTLSASDVDSGDSLTWSGSAAGVYGALTVNADGSYSYAVNAAAVNALASGSNPSDSFTATVTDSHGATATRTITINLTGANDTPVASGTYTHTVTDTAAGDTYAPITGTLSASDVDSGDSLTWSGSAAGVYGALTVNADGSYSYAVNAAAVNALASGSNPSDSFTATVTDSNGATATRTITINLTGANDTAEIGGVTSGAATEDTSLVVGNLTAGGLLSITDVDQGQASFTAQASTIGANGYGTFTLATDGTWTYTANNSQAAVQSLGAGQLLTDSFTAVSKDGSASETVTVTINGANDTAVIGGGATGSITEDIAVTAGNLATSGSLTVNDVDQGQSSFTAQVGTTGSNGYGIFTLAANGTWTYTANNSQAAIQNLGAGQSLTDSFTAVSKDGSASQTITVTINGANETVPGISVVGTGRADSLVGTIGDDVIDGRLGADTMAGGRGNDTYYINEAGDVVVENANEGVDTVIAAVNYTLGVNQENLTLGGLGSLSGSGNALSNLIVGNAANNVLNGFGGADTLTGGLGADTFTFSAAADTSVATPDEVTDFNARQGDKIDLRAIDARLDMAGDQAFRFIGTAAFSGNAAGQLRFDAASHTLLGSTDADTDAEFAIVLTGVSSLTTADILL</sequence>
<evidence type="ECO:0000313" key="3">
    <source>
        <dbReference type="EMBL" id="AMO23851.1"/>
    </source>
</evidence>
<feature type="domain" description="RapA2 cadherin-like" evidence="2">
    <location>
        <begin position="661"/>
        <end position="733"/>
    </location>
</feature>
<dbReference type="InterPro" id="IPR010221">
    <property type="entry name" value="VCBS_dom"/>
</dbReference>
<dbReference type="RefSeq" id="WP_061500851.1">
    <property type="nucleotide sequence ID" value="NZ_CP010951.1"/>
</dbReference>
<dbReference type="OrthoDB" id="8622300at2"/>